<sequence length="136" mass="14566">MGLHSHPVIAPAHPPRGVPRATLQATPVAERSPAALLRVLEAVHSERLTALRALVAVFADFPEYSAALIPVGGYPALSVARISVGVSRLIGVAYSGSRGEWWYAGVRRDGGDAFWLASVREPRRAAHEIIAELEGR</sequence>
<organism evidence="1 2">
    <name type="scientific">Actinomadura coerulea</name>
    <dbReference type="NCBI Taxonomy" id="46159"/>
    <lineage>
        <taxon>Bacteria</taxon>
        <taxon>Bacillati</taxon>
        <taxon>Actinomycetota</taxon>
        <taxon>Actinomycetes</taxon>
        <taxon>Streptosporangiales</taxon>
        <taxon>Thermomonosporaceae</taxon>
        <taxon>Actinomadura</taxon>
    </lineage>
</organism>
<evidence type="ECO:0000313" key="1">
    <source>
        <dbReference type="EMBL" id="MBB6400551.1"/>
    </source>
</evidence>
<comment type="caution">
    <text evidence="1">The sequence shown here is derived from an EMBL/GenBank/DDBJ whole genome shotgun (WGS) entry which is preliminary data.</text>
</comment>
<dbReference type="Proteomes" id="UP000546324">
    <property type="component" value="Unassembled WGS sequence"/>
</dbReference>
<dbReference type="AlphaFoldDB" id="A0A7X0G6X8"/>
<proteinExistence type="predicted"/>
<dbReference type="EMBL" id="JACHMQ010000001">
    <property type="protein sequence ID" value="MBB6400551.1"/>
    <property type="molecule type" value="Genomic_DNA"/>
</dbReference>
<protein>
    <submittedName>
        <fullName evidence="1">Uncharacterized protein</fullName>
    </submittedName>
</protein>
<evidence type="ECO:0000313" key="2">
    <source>
        <dbReference type="Proteomes" id="UP000546324"/>
    </source>
</evidence>
<reference evidence="1 2" key="1">
    <citation type="submission" date="2020-08" db="EMBL/GenBank/DDBJ databases">
        <title>Sequencing the genomes of 1000 actinobacteria strains.</title>
        <authorList>
            <person name="Klenk H.-P."/>
        </authorList>
    </citation>
    <scope>NUCLEOTIDE SEQUENCE [LARGE SCALE GENOMIC DNA]</scope>
    <source>
        <strain evidence="1 2">DSM 43675</strain>
    </source>
</reference>
<keyword evidence="2" id="KW-1185">Reference proteome</keyword>
<name>A0A7X0G6X8_9ACTN</name>
<gene>
    <name evidence="1" type="ORF">BKA00_007465</name>
</gene>
<dbReference type="RefSeq" id="WP_185033170.1">
    <property type="nucleotide sequence ID" value="NZ_JACHMQ010000001.1"/>
</dbReference>
<accession>A0A7X0G6X8</accession>